<proteinExistence type="predicted"/>
<reference evidence="2" key="3">
    <citation type="submission" date="2003-05" db="EMBL/GenBank/DDBJ databases">
        <authorList>
            <person name="Buell C.R."/>
            <person name="Wing R.A."/>
            <person name="McCombie W.R."/>
            <person name="Messing J."/>
            <person name="Yuan Q."/>
            <person name="Ouyang S."/>
        </authorList>
    </citation>
    <scope>NUCLEOTIDE SEQUENCE</scope>
</reference>
<gene>
    <name evidence="2" type="ordered locus">LOC_Os10g36130</name>
</gene>
<sequence length="90" mass="9658">MGGSRRRTGGGEGGGEPAATGYSPSRFRFNYHAGPTLVDIKFLWDKDLKKYTVGLAQLLRKNDVGMTSWAVSRNGIARPNGLAKATSDTV</sequence>
<name>Q7G2B9_ORYSJ</name>
<evidence type="ECO:0000313" key="3">
    <source>
        <dbReference type="EMBL" id="AAX95720.1"/>
    </source>
</evidence>
<dbReference type="AlphaFoldDB" id="Q7G2B9"/>
<evidence type="ECO:0000313" key="2">
    <source>
        <dbReference type="EMBL" id="AAP54514.1"/>
    </source>
</evidence>
<feature type="region of interest" description="Disordered" evidence="1">
    <location>
        <begin position="1"/>
        <end position="23"/>
    </location>
</feature>
<reference evidence="3" key="1">
    <citation type="submission" date="2000-10" db="EMBL/GenBank/DDBJ databases">
        <authorList>
            <person name="Buell C."/>
            <person name="Yuan Q."/>
            <person name="Ouyang S."/>
            <person name="Liu J."/>
            <person name="Wang A."/>
            <person name="Maiti R."/>
            <person name="Lin H."/>
            <person name="Zhu W."/>
            <person name="Hamilton J."/>
            <person name="Jones K."/>
            <person name="Tallon L."/>
            <person name="Feldblyum T."/>
            <person name="Tsitrin T."/>
            <person name="Bera J."/>
            <person name="Kim M."/>
            <person name="Jin S."/>
            <person name="Fadrosh D."/>
            <person name="Vuong H."/>
            <person name="Overton II L."/>
            <person name="Reardon M."/>
            <person name="Weaver B."/>
            <person name="Johri S."/>
            <person name="Lewis M."/>
            <person name="Utterback T."/>
            <person name="Van Aken S."/>
            <person name="Wortman J."/>
            <person name="Haas B."/>
            <person name="Koo H."/>
            <person name="Zismann V."/>
            <person name="Hsiao J."/>
            <person name="Iobst S."/>
            <person name="de Vazeilles A."/>
            <person name="White O."/>
            <person name="Salzberg S."/>
            <person name="Fraser C."/>
        </authorList>
    </citation>
    <scope>NUCLEOTIDE SEQUENCE</scope>
</reference>
<evidence type="ECO:0000256" key="1">
    <source>
        <dbReference type="SAM" id="MobiDB-lite"/>
    </source>
</evidence>
<accession>Q7G2B9</accession>
<organism evidence="2">
    <name type="scientific">Oryza sativa subsp. japonica</name>
    <name type="common">Rice</name>
    <dbReference type="NCBI Taxonomy" id="39947"/>
    <lineage>
        <taxon>Eukaryota</taxon>
        <taxon>Viridiplantae</taxon>
        <taxon>Streptophyta</taxon>
        <taxon>Embryophyta</taxon>
        <taxon>Tracheophyta</taxon>
        <taxon>Spermatophyta</taxon>
        <taxon>Magnoliopsida</taxon>
        <taxon>Liliopsida</taxon>
        <taxon>Poales</taxon>
        <taxon>Poaceae</taxon>
        <taxon>BOP clade</taxon>
        <taxon>Oryzoideae</taxon>
        <taxon>Oryzeae</taxon>
        <taxon>Oryzinae</taxon>
        <taxon>Oryza</taxon>
        <taxon>Oryza sativa</taxon>
    </lineage>
</organism>
<reference evidence="2" key="2">
    <citation type="journal article" date="2003" name="Science">
        <title>In-depth view of structure, activity, and evolution of rice chromosome 10.</title>
        <authorList>
            <consortium name="Rice Chromosome 10 Sequencing Consortium"/>
        </authorList>
    </citation>
    <scope>NUCLEOTIDE SEQUENCE [LARGE SCALE GENOMIC DNA]</scope>
</reference>
<dbReference type="EMBL" id="DP000086">
    <property type="protein sequence ID" value="AAP54514.1"/>
    <property type="molecule type" value="Genomic_DNA"/>
</dbReference>
<protein>
    <submittedName>
        <fullName evidence="2">Uncharacterized protein</fullName>
    </submittedName>
</protein>
<dbReference type="EMBL" id="AC084023">
    <property type="protein sequence ID" value="AAX95720.1"/>
    <property type="molecule type" value="Genomic_DNA"/>
</dbReference>
<reference evidence="2" key="4">
    <citation type="submission" date="2006-07" db="EMBL/GenBank/DDBJ databases">
        <authorList>
            <person name="Buell R."/>
        </authorList>
    </citation>
    <scope>NUCLEOTIDE SEQUENCE</scope>
</reference>